<protein>
    <submittedName>
        <fullName evidence="1">Uncharacterized protein</fullName>
    </submittedName>
</protein>
<dbReference type="EMBL" id="CM056799">
    <property type="protein sequence ID" value="KAJ8710532.1"/>
    <property type="molecule type" value="Genomic_DNA"/>
</dbReference>
<evidence type="ECO:0000313" key="1">
    <source>
        <dbReference type="EMBL" id="KAJ8710532.1"/>
    </source>
</evidence>
<keyword evidence="2" id="KW-1185">Reference proteome</keyword>
<comment type="caution">
    <text evidence="1">The sequence shown here is derived from an EMBL/GenBank/DDBJ whole genome shotgun (WGS) entry which is preliminary data.</text>
</comment>
<gene>
    <name evidence="1" type="ORF">PYW08_009047</name>
</gene>
<accession>A0ACC2QCE9</accession>
<reference evidence="1" key="1">
    <citation type="submission" date="2023-03" db="EMBL/GenBank/DDBJ databases">
        <title>Chromosome-level genomes of two armyworms, Mythimna separata and Mythimna loreyi, provide insights into the biosynthesis and reception of sex pheromones.</title>
        <authorList>
            <person name="Zhao H."/>
        </authorList>
    </citation>
    <scope>NUCLEOTIDE SEQUENCE</scope>
    <source>
        <strain evidence="1">BeijingLab</strain>
    </source>
</reference>
<dbReference type="Proteomes" id="UP001231649">
    <property type="component" value="Chromosome 23"/>
</dbReference>
<organism evidence="1 2">
    <name type="scientific">Mythimna loreyi</name>
    <dbReference type="NCBI Taxonomy" id="667449"/>
    <lineage>
        <taxon>Eukaryota</taxon>
        <taxon>Metazoa</taxon>
        <taxon>Ecdysozoa</taxon>
        <taxon>Arthropoda</taxon>
        <taxon>Hexapoda</taxon>
        <taxon>Insecta</taxon>
        <taxon>Pterygota</taxon>
        <taxon>Neoptera</taxon>
        <taxon>Endopterygota</taxon>
        <taxon>Lepidoptera</taxon>
        <taxon>Glossata</taxon>
        <taxon>Ditrysia</taxon>
        <taxon>Noctuoidea</taxon>
        <taxon>Noctuidae</taxon>
        <taxon>Noctuinae</taxon>
        <taxon>Hadenini</taxon>
        <taxon>Mythimna</taxon>
    </lineage>
</organism>
<proteinExistence type="predicted"/>
<name>A0ACC2QCE9_9NEOP</name>
<evidence type="ECO:0000313" key="2">
    <source>
        <dbReference type="Proteomes" id="UP001231649"/>
    </source>
</evidence>
<sequence length="361" mass="41641">MSLLLIILVSSSICPEGEKYSSRSQTCKPSLRYIKSYNTNKVSCPWCNLRPENEEIKKENLTFDDSDSGFQDGVDVPAPALLNILDIPKYAAEMKKNKATIYKLNSAEEKQLLPKIRQILNQNTDEVEHEDTDNIPAKNEPNGRSVLVKRIVPHNYVTGEYEYDSKLNTVYRPLARYHVPNPEEEQITTLLKQIAAEKKHKDRSAKDLVVFVQEEEVKKNLLDQIDKYLSQNMEQQKRKKVTGIELLKSLGKEALMSLRQPDDPYAYGRLPPDMIPLPKIDAQVETVVPTYPFWDYWTYSKPIAQDRCPGNLVRLGNMCISPLGHRRSADPYDARRRSSHHNKQRRSIRASRKKHLYGSRM</sequence>